<evidence type="ECO:0000256" key="1">
    <source>
        <dbReference type="SAM" id="MobiDB-lite"/>
    </source>
</evidence>
<evidence type="ECO:0000313" key="3">
    <source>
        <dbReference type="EMBL" id="KDQ48969.1"/>
    </source>
</evidence>
<feature type="region of interest" description="Disordered" evidence="1">
    <location>
        <begin position="140"/>
        <end position="190"/>
    </location>
</feature>
<feature type="domain" description="Integrase core" evidence="2">
    <location>
        <begin position="2"/>
        <end position="105"/>
    </location>
</feature>
<dbReference type="Pfam" id="PF24764">
    <property type="entry name" value="rva_4"/>
    <property type="match status" value="1"/>
</dbReference>
<proteinExistence type="predicted"/>
<accession>A0A067P2K8</accession>
<gene>
    <name evidence="3" type="ORF">JAAARDRAFT_106000</name>
</gene>
<sequence length="190" mass="21608">IEEQNGTRRGSYIWGRSVHNVRIERLWVDVTAQVGSKWADFFTTLELHHGLDINDGNHIWLLHHLFLPTINEELAFFAESWNQHQIQIRNGPNQTPADLFGFDMLVYGLRGSELVGEEMDTEELEVYGVDWEGLRDDRLRQSQSANNPSREGWSSWVGRTGPPEQLSSVPVEPPSGSLTTKGVSLLDQEI</sequence>
<keyword evidence="4" id="KW-1185">Reference proteome</keyword>
<dbReference type="AlphaFoldDB" id="A0A067P2K8"/>
<evidence type="ECO:0000259" key="2">
    <source>
        <dbReference type="Pfam" id="PF24764"/>
    </source>
</evidence>
<dbReference type="STRING" id="933084.A0A067P2K8"/>
<dbReference type="PANTHER" id="PTHR46791:SF5">
    <property type="entry name" value="CLR5 DOMAIN-CONTAINING PROTEIN-RELATED"/>
    <property type="match status" value="1"/>
</dbReference>
<protein>
    <recommendedName>
        <fullName evidence="2">Integrase core domain-containing protein</fullName>
    </recommendedName>
</protein>
<name>A0A067P2K8_9AGAM</name>
<dbReference type="InParanoid" id="A0A067P2K8"/>
<reference evidence="4" key="1">
    <citation type="journal article" date="2014" name="Proc. Natl. Acad. Sci. U.S.A.">
        <title>Extensive sampling of basidiomycete genomes demonstrates inadequacy of the white-rot/brown-rot paradigm for wood decay fungi.</title>
        <authorList>
            <person name="Riley R."/>
            <person name="Salamov A.A."/>
            <person name="Brown D.W."/>
            <person name="Nagy L.G."/>
            <person name="Floudas D."/>
            <person name="Held B.W."/>
            <person name="Levasseur A."/>
            <person name="Lombard V."/>
            <person name="Morin E."/>
            <person name="Otillar R."/>
            <person name="Lindquist E.A."/>
            <person name="Sun H."/>
            <person name="LaButti K.M."/>
            <person name="Schmutz J."/>
            <person name="Jabbour D."/>
            <person name="Luo H."/>
            <person name="Baker S.E."/>
            <person name="Pisabarro A.G."/>
            <person name="Walton J.D."/>
            <person name="Blanchette R.A."/>
            <person name="Henrissat B."/>
            <person name="Martin F."/>
            <person name="Cullen D."/>
            <person name="Hibbett D.S."/>
            <person name="Grigoriev I.V."/>
        </authorList>
    </citation>
    <scope>NUCLEOTIDE SEQUENCE [LARGE SCALE GENOMIC DNA]</scope>
    <source>
        <strain evidence="4">MUCL 33604</strain>
    </source>
</reference>
<dbReference type="HOGENOM" id="CLU_111205_0_0_1"/>
<dbReference type="InterPro" id="IPR058913">
    <property type="entry name" value="Integrase_dom_put"/>
</dbReference>
<feature type="non-terminal residue" evidence="3">
    <location>
        <position position="190"/>
    </location>
</feature>
<dbReference type="OrthoDB" id="3252187at2759"/>
<evidence type="ECO:0000313" key="4">
    <source>
        <dbReference type="Proteomes" id="UP000027265"/>
    </source>
</evidence>
<feature type="non-terminal residue" evidence="3">
    <location>
        <position position="1"/>
    </location>
</feature>
<dbReference type="EMBL" id="KL197892">
    <property type="protein sequence ID" value="KDQ48969.1"/>
    <property type="molecule type" value="Genomic_DNA"/>
</dbReference>
<dbReference type="PANTHER" id="PTHR46791">
    <property type="entry name" value="EXPRESSED PROTEIN"/>
    <property type="match status" value="1"/>
</dbReference>
<dbReference type="Proteomes" id="UP000027265">
    <property type="component" value="Unassembled WGS sequence"/>
</dbReference>
<organism evidence="3 4">
    <name type="scientific">Jaapia argillacea MUCL 33604</name>
    <dbReference type="NCBI Taxonomy" id="933084"/>
    <lineage>
        <taxon>Eukaryota</taxon>
        <taxon>Fungi</taxon>
        <taxon>Dikarya</taxon>
        <taxon>Basidiomycota</taxon>
        <taxon>Agaricomycotina</taxon>
        <taxon>Agaricomycetes</taxon>
        <taxon>Agaricomycetidae</taxon>
        <taxon>Jaapiales</taxon>
        <taxon>Jaapiaceae</taxon>
        <taxon>Jaapia</taxon>
    </lineage>
</organism>